<feature type="transmembrane region" description="Helical" evidence="12">
    <location>
        <begin position="114"/>
        <end position="136"/>
    </location>
</feature>
<organism evidence="14 15">
    <name type="scientific">Striga asiatica</name>
    <name type="common">Asiatic witchweed</name>
    <name type="synonym">Buchnera asiatica</name>
    <dbReference type="NCBI Taxonomy" id="4170"/>
    <lineage>
        <taxon>Eukaryota</taxon>
        <taxon>Viridiplantae</taxon>
        <taxon>Streptophyta</taxon>
        <taxon>Embryophyta</taxon>
        <taxon>Tracheophyta</taxon>
        <taxon>Spermatophyta</taxon>
        <taxon>Magnoliopsida</taxon>
        <taxon>eudicotyledons</taxon>
        <taxon>Gunneridae</taxon>
        <taxon>Pentapetalae</taxon>
        <taxon>asterids</taxon>
        <taxon>lamiids</taxon>
        <taxon>Lamiales</taxon>
        <taxon>Orobanchaceae</taxon>
        <taxon>Buchnereae</taxon>
        <taxon>Striga</taxon>
    </lineage>
</organism>
<evidence type="ECO:0000256" key="10">
    <source>
        <dbReference type="RuleBase" id="RU003346"/>
    </source>
</evidence>
<dbReference type="GO" id="GO:0015145">
    <property type="term" value="F:monosaccharide transmembrane transporter activity"/>
    <property type="evidence" value="ECO:0007669"/>
    <property type="project" value="InterPro"/>
</dbReference>
<dbReference type="OrthoDB" id="5296287at2759"/>
<dbReference type="PANTHER" id="PTHR23500:SF574">
    <property type="entry name" value="SUGAR TRANSPORT PROTEIN 1"/>
    <property type="match status" value="1"/>
</dbReference>
<evidence type="ECO:0000256" key="6">
    <source>
        <dbReference type="ARBA" id="ARBA00022847"/>
    </source>
</evidence>
<evidence type="ECO:0000256" key="5">
    <source>
        <dbReference type="ARBA" id="ARBA00022692"/>
    </source>
</evidence>
<comment type="similarity">
    <text evidence="2 10">Belongs to the major facilitator superfamily. Sugar transporter (TC 2.A.1.1) family.</text>
</comment>
<protein>
    <submittedName>
        <fullName evidence="14">Sugar transporter</fullName>
    </submittedName>
</protein>
<feature type="transmembrane region" description="Helical" evidence="12">
    <location>
        <begin position="381"/>
        <end position="405"/>
    </location>
</feature>
<sequence>MAGGGFVPGPGGGKEYPGNLTTYVIVTCVIAAMGGLIFGYDIGISGNLDLKMTFRFCFPFCCFIYLFDFLFFSIGTGGVTSMDQFLEKFFPSVYRRQRADSSTNQYCKFDSVTLTVFTSSLYLAALCSSVAASWVTRRLGRKLSMLMGGVLFCAGALLNAFAQAVWMLIVGRILLGFGIGFANQSVPLYLSEMAPYKYRGALNIGFQLSITIGILAANVLNYGFAKLDGSLGWRLSLGGATVPALIITIGSLVLPDTPNSMIERGAREKARARLRRIRGVSDVDDEFHDLVAASEASRKIEHPWRNLLRRKYRPHLTMAVAIPFFQQLTGINVIMFYAPVLFKTIGFGSESSLISAVVTGSVNFVATVVSIYGVDKWGRRFLFLEGGIQMLICQIVVSILIGMKFGVSGEPGVLPKWYASVVVLFICVYVAGLNVCVNMFFTFVVAQVFLTLLCHLKFGLFLFFGFFVAVMTVFIYFFLPETKNIPIEEMAVVWKRHWFWSRFVEDEKVIFSAIYPSIPGGFARRRPLIDGTLPMDETFDEPVSASVTRFDLRLITARCARRQCKIHKRWEFEDWAPRTKPMKFFASRTKRAKNSGGGEDKRRAASSLSFRLQGEKDL</sequence>
<evidence type="ECO:0000256" key="11">
    <source>
        <dbReference type="SAM" id="MobiDB-lite"/>
    </source>
</evidence>
<evidence type="ECO:0000256" key="8">
    <source>
        <dbReference type="ARBA" id="ARBA00023136"/>
    </source>
</evidence>
<evidence type="ECO:0000313" key="14">
    <source>
        <dbReference type="EMBL" id="GER27194.1"/>
    </source>
</evidence>
<feature type="transmembrane region" description="Helical" evidence="12">
    <location>
        <begin position="168"/>
        <end position="190"/>
    </location>
</feature>
<accession>A0A5A7P3T9</accession>
<keyword evidence="3 10" id="KW-0813">Transport</keyword>
<dbReference type="InterPro" id="IPR036259">
    <property type="entry name" value="MFS_trans_sf"/>
</dbReference>
<keyword evidence="15" id="KW-1185">Reference proteome</keyword>
<evidence type="ECO:0000259" key="13">
    <source>
        <dbReference type="PROSITE" id="PS50850"/>
    </source>
</evidence>
<dbReference type="InterPro" id="IPR044778">
    <property type="entry name" value="MFS_STP/MST-like_plant"/>
</dbReference>
<reference evidence="15" key="1">
    <citation type="journal article" date="2019" name="Curr. Biol.">
        <title>Genome Sequence of Striga asiatica Provides Insight into the Evolution of Plant Parasitism.</title>
        <authorList>
            <person name="Yoshida S."/>
            <person name="Kim S."/>
            <person name="Wafula E.K."/>
            <person name="Tanskanen J."/>
            <person name="Kim Y.M."/>
            <person name="Honaas L."/>
            <person name="Yang Z."/>
            <person name="Spallek T."/>
            <person name="Conn C.E."/>
            <person name="Ichihashi Y."/>
            <person name="Cheong K."/>
            <person name="Cui S."/>
            <person name="Der J.P."/>
            <person name="Gundlach H."/>
            <person name="Jiao Y."/>
            <person name="Hori C."/>
            <person name="Ishida J.K."/>
            <person name="Kasahara H."/>
            <person name="Kiba T."/>
            <person name="Kim M.S."/>
            <person name="Koo N."/>
            <person name="Laohavisit A."/>
            <person name="Lee Y.H."/>
            <person name="Lumba S."/>
            <person name="McCourt P."/>
            <person name="Mortimer J.C."/>
            <person name="Mutuku J.M."/>
            <person name="Nomura T."/>
            <person name="Sasaki-Sekimoto Y."/>
            <person name="Seto Y."/>
            <person name="Wang Y."/>
            <person name="Wakatake T."/>
            <person name="Sakakibara H."/>
            <person name="Demura T."/>
            <person name="Yamaguchi S."/>
            <person name="Yoneyama K."/>
            <person name="Manabe R.I."/>
            <person name="Nelson D.C."/>
            <person name="Schulman A.H."/>
            <person name="Timko M.P."/>
            <person name="dePamphilis C.W."/>
            <person name="Choi D."/>
            <person name="Shirasu K."/>
        </authorList>
    </citation>
    <scope>NUCLEOTIDE SEQUENCE [LARGE SCALE GENOMIC DNA]</scope>
    <source>
        <strain evidence="15">cv. UVA1</strain>
    </source>
</reference>
<evidence type="ECO:0000313" key="15">
    <source>
        <dbReference type="Proteomes" id="UP000325081"/>
    </source>
</evidence>
<evidence type="ECO:0000256" key="7">
    <source>
        <dbReference type="ARBA" id="ARBA00022989"/>
    </source>
</evidence>
<feature type="transmembrane region" description="Helical" evidence="12">
    <location>
        <begin position="52"/>
        <end position="74"/>
    </location>
</feature>
<dbReference type="AlphaFoldDB" id="A0A5A7P3T9"/>
<dbReference type="NCBIfam" id="TIGR00879">
    <property type="entry name" value="SP"/>
    <property type="match status" value="1"/>
</dbReference>
<dbReference type="Pfam" id="PF00083">
    <property type="entry name" value="Sugar_tr"/>
    <property type="match status" value="1"/>
</dbReference>
<evidence type="ECO:0000256" key="4">
    <source>
        <dbReference type="ARBA" id="ARBA00022597"/>
    </source>
</evidence>
<feature type="transmembrane region" description="Helical" evidence="12">
    <location>
        <begin position="143"/>
        <end position="162"/>
    </location>
</feature>
<keyword evidence="6" id="KW-0769">Symport</keyword>
<keyword evidence="4 14" id="KW-0762">Sugar transport</keyword>
<name>A0A5A7P3T9_STRAF</name>
<feature type="transmembrane region" description="Helical" evidence="12">
    <location>
        <begin position="417"/>
        <end position="446"/>
    </location>
</feature>
<dbReference type="CDD" id="cd17361">
    <property type="entry name" value="MFS_STP"/>
    <property type="match status" value="1"/>
</dbReference>
<dbReference type="FunFam" id="1.20.1250.20:FF:000002">
    <property type="entry name" value="Sugar transport protein 13"/>
    <property type="match status" value="1"/>
</dbReference>
<dbReference type="PROSITE" id="PS00216">
    <property type="entry name" value="SUGAR_TRANSPORT_1"/>
    <property type="match status" value="1"/>
</dbReference>
<dbReference type="InterPro" id="IPR020846">
    <property type="entry name" value="MFS_dom"/>
</dbReference>
<feature type="transmembrane region" description="Helical" evidence="12">
    <location>
        <begin position="458"/>
        <end position="479"/>
    </location>
</feature>
<feature type="region of interest" description="Disordered" evidence="11">
    <location>
        <begin position="586"/>
        <end position="618"/>
    </location>
</feature>
<dbReference type="InterPro" id="IPR005828">
    <property type="entry name" value="MFS_sugar_transport-like"/>
</dbReference>
<feature type="transmembrane region" description="Helical" evidence="12">
    <location>
        <begin position="352"/>
        <end position="374"/>
    </location>
</feature>
<keyword evidence="5 12" id="KW-0812">Transmembrane</keyword>
<dbReference type="InterPro" id="IPR005829">
    <property type="entry name" value="Sugar_transporter_CS"/>
</dbReference>
<dbReference type="PRINTS" id="PR00171">
    <property type="entry name" value="SUGRTRNSPORT"/>
</dbReference>
<feature type="domain" description="Major facilitator superfamily (MFS) profile" evidence="13">
    <location>
        <begin position="27"/>
        <end position="483"/>
    </location>
</feature>
<dbReference type="PANTHER" id="PTHR23500">
    <property type="entry name" value="SOLUTE CARRIER FAMILY 2, FACILITATED GLUCOSE TRANSPORTER"/>
    <property type="match status" value="1"/>
</dbReference>
<dbReference type="InterPro" id="IPR045262">
    <property type="entry name" value="STP/PLT_plant"/>
</dbReference>
<dbReference type="PROSITE" id="PS50850">
    <property type="entry name" value="MFS"/>
    <property type="match status" value="1"/>
</dbReference>
<keyword evidence="7 12" id="KW-1133">Transmembrane helix</keyword>
<dbReference type="Gene3D" id="1.20.1250.20">
    <property type="entry name" value="MFS general substrate transporter like domains"/>
    <property type="match status" value="1"/>
</dbReference>
<proteinExistence type="inferred from homology"/>
<keyword evidence="8 12" id="KW-0472">Membrane</keyword>
<dbReference type="GO" id="GO:0016020">
    <property type="term" value="C:membrane"/>
    <property type="evidence" value="ECO:0007669"/>
    <property type="project" value="UniProtKB-SubCell"/>
</dbReference>
<evidence type="ECO:0000256" key="12">
    <source>
        <dbReference type="SAM" id="Phobius"/>
    </source>
</evidence>
<dbReference type="SUPFAM" id="SSF103473">
    <property type="entry name" value="MFS general substrate transporter"/>
    <property type="match status" value="1"/>
</dbReference>
<feature type="transmembrane region" description="Helical" evidence="12">
    <location>
        <begin position="20"/>
        <end position="40"/>
    </location>
</feature>
<dbReference type="InterPro" id="IPR003663">
    <property type="entry name" value="Sugar/inositol_transpt"/>
</dbReference>
<evidence type="ECO:0000256" key="9">
    <source>
        <dbReference type="ARBA" id="ARBA00044504"/>
    </source>
</evidence>
<dbReference type="PROSITE" id="PS00217">
    <property type="entry name" value="SUGAR_TRANSPORT_2"/>
    <property type="match status" value="1"/>
</dbReference>
<comment type="subcellular location">
    <subcellularLocation>
        <location evidence="1">Membrane</location>
        <topology evidence="1">Multi-pass membrane protein</topology>
    </subcellularLocation>
</comment>
<evidence type="ECO:0000256" key="1">
    <source>
        <dbReference type="ARBA" id="ARBA00004141"/>
    </source>
</evidence>
<dbReference type="Proteomes" id="UP000325081">
    <property type="component" value="Unassembled WGS sequence"/>
</dbReference>
<comment type="caution">
    <text evidence="14">The sequence shown here is derived from an EMBL/GenBank/DDBJ whole genome shotgun (WGS) entry which is preliminary data.</text>
</comment>
<feature type="transmembrane region" description="Helical" evidence="12">
    <location>
        <begin position="316"/>
        <end position="340"/>
    </location>
</feature>
<feature type="transmembrane region" description="Helical" evidence="12">
    <location>
        <begin position="231"/>
        <end position="254"/>
    </location>
</feature>
<feature type="transmembrane region" description="Helical" evidence="12">
    <location>
        <begin position="202"/>
        <end position="225"/>
    </location>
</feature>
<evidence type="ECO:0000256" key="3">
    <source>
        <dbReference type="ARBA" id="ARBA00022448"/>
    </source>
</evidence>
<gene>
    <name evidence="14" type="ORF">STAS_02878</name>
</gene>
<dbReference type="GO" id="GO:0015293">
    <property type="term" value="F:symporter activity"/>
    <property type="evidence" value="ECO:0007669"/>
    <property type="project" value="UniProtKB-KW"/>
</dbReference>
<dbReference type="EMBL" id="BKCP01001558">
    <property type="protein sequence ID" value="GER27194.1"/>
    <property type="molecule type" value="Genomic_DNA"/>
</dbReference>
<comment type="similarity">
    <text evidence="9">Belongs to the major facilitator superfamily. Phosphate:H(+) symporter (TC 2.A.1.9) family.</text>
</comment>
<evidence type="ECO:0000256" key="2">
    <source>
        <dbReference type="ARBA" id="ARBA00010992"/>
    </source>
</evidence>